<keyword evidence="4" id="KW-0949">S-adenosyl-L-methionine</keyword>
<sequence length="1573" mass="172556">MDSHPTRPGPPSSTNSPQLPRRKRRPRKTFSCEACKVSKLRCDRQCPCSTCKRKGLACEYATRSDRDKVRHSPSPPTTPQWTQQLGSQTPVITDGPLQSPLSPNTREDVDRSTPSQRWDDMLQRPAPRGYDTSCIQDSSFPLTLGPVMPLADLLELLPSRECCDYLISKYFMHISPLYSVIDGPTFQNQYYDFWRSPTETSLSWLALLFVVCSLAINTIEPDDPTVAGLLSLASGGGHTTVALSRKFRAACLTCLSQDQFLIRHDLATLESLLVLIYAISHNEGVERGWVLLGSALNIGIATRCSTPDVANTTVGEAERRRRCWAGILMLYTYQGILFRDIDLSFLLVNNGALPAPDIGKGQPSDMSLTKFKLRLFRLSSEICGKISATARLDEDALVRFDEKIAREQGDWHAAFLVNGAPSILDTASYAHWCILQTYAHQLYLLLHRPFHRRQSSPFRAASREACLRSSAALIDLHRQFCELPRLRSYRWLVNGMTSFNALQGATALASCLLDDAGDPRVSEYKDMLIGVVTRVEGLQNASPVCARAFPVLRHLQNHVLQRLDKDNLGSQAVDDWLDIDWLNPESYDWYIVGSLRKASMVSGSGSTDGIVWHGDGREQAVVDHILSQKDQLSGQPEAILAAIDEWSSRNQMLMTVGSSPERGGKVMEAISEAKPRVMVELGGYIGYSTIKFASAVRKAGGLRYISLEFDEHYAELARSLVSLAGLDDFAEVMVGPASESMAELAARDVKIDLLFVDHAEELYASDVRLAEELGLVGSGAWVVADNICSPAAKEYVDAMDADEKTGRAINKAKTWESSVSYFVLPTGKTARVGQKGRAWLPSGWRRLAIFNVVLMLVSSLVLVGVLVAAVVNDGGLARPWEIYVTPDCGSATVANIWLHLAINALSTVVIASSNFFMQVLNAPSRREVDTTHARGSWLDIGVPSWRNAFRLSAFKLTAWLVLFATSLAIHILFNSSVFQMDRRMDDFHVTIAAESLLSGGSYFPPGASLLTDEMIRNKTGYSGGYGLPPKFQRILGAGNGSIDEETAAARTATQDSRWKRLEMGECLALYGSQNCAGLSHYRNLVIVTEGTGWKRADIWNLSVAADTTWEPIVPAQELNSLWISTQCSMKGIIQGYTAVCMNDCRNVSRSEPVPTELPIPEGANWNTTRYYSGSATVPPGFPPLYCLAESRDAECTVVISKALLLAVVVSISAKVFTCTLVVLVLGSEEALVTPGDAIASFISVQDRTASVPGLVSQHVVRMRKQGFRERGVKIYESLKPKPWTGKRHRKVSGSPSDVWVLTYIFLAAGLIGSIVCLVLQTKSGISLTLTHWVLSNAIFIIVSKGTYYVQQDGSDSHWEPEWRGAKGYKSDPANLPDGASIVIGTSSLPVLLLAILLVVMMVFPFALAWRPLPGYMPIVGSNSMAMAAACRVSPLAKVPEHLAGGSDREGVELEELIPSTNKDARQEPGDKSGSPKDMALHPLKWGEVEMPEEWYLEEGENGAGSERMGHLSFGTVLDDPQPPTEGRIYREGAASTAAGWKRGGGELRAFAAANPDADETWDGWRWGRRCTPP</sequence>
<dbReference type="Pfam" id="PF04082">
    <property type="entry name" value="Fungal_trans"/>
    <property type="match status" value="1"/>
</dbReference>
<dbReference type="GO" id="GO:0000981">
    <property type="term" value="F:DNA-binding transcription factor activity, RNA polymerase II-specific"/>
    <property type="evidence" value="ECO:0007669"/>
    <property type="project" value="InterPro"/>
</dbReference>
<keyword evidence="9" id="KW-1133">Transmembrane helix</keyword>
<dbReference type="GO" id="GO:0003677">
    <property type="term" value="F:DNA binding"/>
    <property type="evidence" value="ECO:0007669"/>
    <property type="project" value="InterPro"/>
</dbReference>
<dbReference type="PANTHER" id="PTHR31001:SF40">
    <property type="entry name" value="ZN(II)2CYS6 TRANSCRIPTION FACTOR (EUROFUNG)"/>
    <property type="match status" value="1"/>
</dbReference>
<keyword evidence="3" id="KW-0808">Transferase</keyword>
<evidence type="ECO:0000256" key="3">
    <source>
        <dbReference type="ARBA" id="ARBA00022679"/>
    </source>
</evidence>
<dbReference type="EMBL" id="WIGM01001218">
    <property type="protein sequence ID" value="KAF6803124.1"/>
    <property type="molecule type" value="Genomic_DNA"/>
</dbReference>
<dbReference type="GO" id="GO:0006351">
    <property type="term" value="P:DNA-templated transcription"/>
    <property type="evidence" value="ECO:0007669"/>
    <property type="project" value="InterPro"/>
</dbReference>
<feature type="transmembrane region" description="Helical" evidence="9">
    <location>
        <begin position="896"/>
        <end position="917"/>
    </location>
</feature>
<name>A0A8H6IYB0_9PEZI</name>
<dbReference type="InterPro" id="IPR036864">
    <property type="entry name" value="Zn2-C6_fun-type_DNA-bd_sf"/>
</dbReference>
<feature type="region of interest" description="Disordered" evidence="8">
    <location>
        <begin position="1457"/>
        <end position="1479"/>
    </location>
</feature>
<dbReference type="PANTHER" id="PTHR31001">
    <property type="entry name" value="UNCHARACTERIZED TRANSCRIPTIONAL REGULATORY PROTEIN"/>
    <property type="match status" value="1"/>
</dbReference>
<feature type="compositionally biased region" description="Basic and acidic residues" evidence="8">
    <location>
        <begin position="1462"/>
        <end position="1474"/>
    </location>
</feature>
<evidence type="ECO:0000256" key="1">
    <source>
        <dbReference type="ARBA" id="ARBA00004123"/>
    </source>
</evidence>
<dbReference type="InterPro" id="IPR050613">
    <property type="entry name" value="Sec_Metabolite_Reg"/>
</dbReference>
<dbReference type="InterPro" id="IPR046623">
    <property type="entry name" value="DUF6536"/>
</dbReference>
<evidence type="ECO:0000256" key="4">
    <source>
        <dbReference type="ARBA" id="ARBA00022691"/>
    </source>
</evidence>
<dbReference type="GO" id="GO:0005634">
    <property type="term" value="C:nucleus"/>
    <property type="evidence" value="ECO:0007669"/>
    <property type="project" value="UniProtKB-SubCell"/>
</dbReference>
<dbReference type="Pfam" id="PF20163">
    <property type="entry name" value="DUF6536"/>
    <property type="match status" value="1"/>
</dbReference>
<keyword evidence="5" id="KW-0479">Metal-binding</keyword>
<feature type="transmembrane region" description="Helical" evidence="9">
    <location>
        <begin position="1298"/>
        <end position="1319"/>
    </location>
</feature>
<dbReference type="SMART" id="SM00066">
    <property type="entry name" value="GAL4"/>
    <property type="match status" value="1"/>
</dbReference>
<feature type="transmembrane region" description="Helical" evidence="9">
    <location>
        <begin position="1331"/>
        <end position="1349"/>
    </location>
</feature>
<dbReference type="PROSITE" id="PS00463">
    <property type="entry name" value="ZN2_CY6_FUNGAL_1"/>
    <property type="match status" value="1"/>
</dbReference>
<dbReference type="Gene3D" id="4.10.240.10">
    <property type="entry name" value="Zn(2)-C6 fungal-type DNA-binding domain"/>
    <property type="match status" value="1"/>
</dbReference>
<organism evidence="11 12">
    <name type="scientific">Colletotrichum musicola</name>
    <dbReference type="NCBI Taxonomy" id="2175873"/>
    <lineage>
        <taxon>Eukaryota</taxon>
        <taxon>Fungi</taxon>
        <taxon>Dikarya</taxon>
        <taxon>Ascomycota</taxon>
        <taxon>Pezizomycotina</taxon>
        <taxon>Sordariomycetes</taxon>
        <taxon>Hypocreomycetidae</taxon>
        <taxon>Glomerellales</taxon>
        <taxon>Glomerellaceae</taxon>
        <taxon>Colletotrichum</taxon>
        <taxon>Colletotrichum orchidearum species complex</taxon>
    </lineage>
</organism>
<dbReference type="InterPro" id="IPR007219">
    <property type="entry name" value="XnlR_reg_dom"/>
</dbReference>
<comment type="caution">
    <text evidence="11">The sequence shown here is derived from an EMBL/GenBank/DDBJ whole genome shotgun (WGS) entry which is preliminary data.</text>
</comment>
<dbReference type="CDD" id="cd00067">
    <property type="entry name" value="GAL4"/>
    <property type="match status" value="1"/>
</dbReference>
<evidence type="ECO:0000256" key="9">
    <source>
        <dbReference type="SAM" id="Phobius"/>
    </source>
</evidence>
<reference evidence="11" key="1">
    <citation type="journal article" date="2020" name="Phytopathology">
        <title>Genome Sequence Resources of Colletotrichum truncatum, C. plurivorum, C. musicola, and C. sojae: Four Species Pathogenic to Soybean (Glycine max).</title>
        <authorList>
            <person name="Rogerio F."/>
            <person name="Boufleur T.R."/>
            <person name="Ciampi-Guillardi M."/>
            <person name="Sukno S.A."/>
            <person name="Thon M.R."/>
            <person name="Massola Junior N.S."/>
            <person name="Baroncelli R."/>
        </authorList>
    </citation>
    <scope>NUCLEOTIDE SEQUENCE</scope>
    <source>
        <strain evidence="11">LFN0074</strain>
    </source>
</reference>
<dbReference type="InterPro" id="IPR002935">
    <property type="entry name" value="SAM_O-MeTrfase"/>
</dbReference>
<feature type="transmembrane region" description="Helical" evidence="9">
    <location>
        <begin position="956"/>
        <end position="973"/>
    </location>
</feature>
<keyword evidence="2" id="KW-0489">Methyltransferase</keyword>
<dbReference type="OrthoDB" id="2406834at2759"/>
<dbReference type="CDD" id="cd12148">
    <property type="entry name" value="fungal_TF_MHR"/>
    <property type="match status" value="1"/>
</dbReference>
<evidence type="ECO:0000313" key="12">
    <source>
        <dbReference type="Proteomes" id="UP000639643"/>
    </source>
</evidence>
<feature type="transmembrane region" description="Helical" evidence="9">
    <location>
        <begin position="1390"/>
        <end position="1409"/>
    </location>
</feature>
<keyword evidence="6" id="KW-0539">Nucleus</keyword>
<dbReference type="GO" id="GO:0008270">
    <property type="term" value="F:zinc ion binding"/>
    <property type="evidence" value="ECO:0007669"/>
    <property type="project" value="InterPro"/>
</dbReference>
<feature type="region of interest" description="Disordered" evidence="8">
    <location>
        <begin position="62"/>
        <end position="125"/>
    </location>
</feature>
<dbReference type="InterPro" id="IPR001138">
    <property type="entry name" value="Zn2Cys6_DnaBD"/>
</dbReference>
<dbReference type="PROSITE" id="PS51682">
    <property type="entry name" value="SAM_OMT_I"/>
    <property type="match status" value="1"/>
</dbReference>
<comment type="similarity">
    <text evidence="7">Belongs to the class I-like SAM-binding methyltransferase superfamily. Cation-dependent O-methyltransferase family.</text>
</comment>
<evidence type="ECO:0000256" key="8">
    <source>
        <dbReference type="SAM" id="MobiDB-lite"/>
    </source>
</evidence>
<feature type="transmembrane region" description="Helical" evidence="9">
    <location>
        <begin position="847"/>
        <end position="871"/>
    </location>
</feature>
<dbReference type="Pfam" id="PF13578">
    <property type="entry name" value="Methyltransf_24"/>
    <property type="match status" value="1"/>
</dbReference>
<feature type="region of interest" description="Disordered" evidence="8">
    <location>
        <begin position="1"/>
        <end position="29"/>
    </location>
</feature>
<comment type="subcellular location">
    <subcellularLocation>
        <location evidence="1">Nucleus</location>
    </subcellularLocation>
</comment>
<keyword evidence="12" id="KW-1185">Reference proteome</keyword>
<feature type="domain" description="Zn(2)-C6 fungal-type" evidence="10">
    <location>
        <begin position="31"/>
        <end position="60"/>
    </location>
</feature>
<evidence type="ECO:0000313" key="11">
    <source>
        <dbReference type="EMBL" id="KAF6803124.1"/>
    </source>
</evidence>
<dbReference type="Gene3D" id="3.40.50.150">
    <property type="entry name" value="Vaccinia Virus protein VP39"/>
    <property type="match status" value="1"/>
</dbReference>
<protein>
    <submittedName>
        <fullName evidence="11">C6 zinc finger domain-containing protein</fullName>
    </submittedName>
</protein>
<gene>
    <name evidence="11" type="ORF">CMUS01_15174</name>
</gene>
<dbReference type="Pfam" id="PF00172">
    <property type="entry name" value="Zn_clus"/>
    <property type="match status" value="1"/>
</dbReference>
<keyword evidence="9" id="KW-0472">Membrane</keyword>
<proteinExistence type="inferred from homology"/>
<evidence type="ECO:0000259" key="10">
    <source>
        <dbReference type="PROSITE" id="PS50048"/>
    </source>
</evidence>
<dbReference type="SUPFAM" id="SSF53335">
    <property type="entry name" value="S-adenosyl-L-methionine-dependent methyltransferases"/>
    <property type="match status" value="1"/>
</dbReference>
<evidence type="ECO:0000256" key="7">
    <source>
        <dbReference type="ARBA" id="ARBA00023453"/>
    </source>
</evidence>
<dbReference type="GO" id="GO:0032259">
    <property type="term" value="P:methylation"/>
    <property type="evidence" value="ECO:0007669"/>
    <property type="project" value="UniProtKB-KW"/>
</dbReference>
<evidence type="ECO:0000256" key="5">
    <source>
        <dbReference type="ARBA" id="ARBA00022723"/>
    </source>
</evidence>
<accession>A0A8H6IYB0</accession>
<evidence type="ECO:0000256" key="6">
    <source>
        <dbReference type="ARBA" id="ARBA00023242"/>
    </source>
</evidence>
<dbReference type="PROSITE" id="PS50048">
    <property type="entry name" value="ZN2_CY6_FUNGAL_2"/>
    <property type="match status" value="1"/>
</dbReference>
<feature type="compositionally biased region" description="Basic and acidic residues" evidence="8">
    <location>
        <begin position="105"/>
        <end position="122"/>
    </location>
</feature>
<dbReference type="InterPro" id="IPR029063">
    <property type="entry name" value="SAM-dependent_MTases_sf"/>
</dbReference>
<dbReference type="SUPFAM" id="SSF57701">
    <property type="entry name" value="Zn2/Cys6 DNA-binding domain"/>
    <property type="match status" value="1"/>
</dbReference>
<evidence type="ECO:0000256" key="2">
    <source>
        <dbReference type="ARBA" id="ARBA00022603"/>
    </source>
</evidence>
<keyword evidence="9" id="KW-0812">Transmembrane</keyword>
<dbReference type="Proteomes" id="UP000639643">
    <property type="component" value="Unassembled WGS sequence"/>
</dbReference>
<dbReference type="GO" id="GO:0008171">
    <property type="term" value="F:O-methyltransferase activity"/>
    <property type="evidence" value="ECO:0007669"/>
    <property type="project" value="InterPro"/>
</dbReference>